<dbReference type="Pfam" id="PF06042">
    <property type="entry name" value="NTP_transf_6"/>
    <property type="match status" value="1"/>
</dbReference>
<dbReference type="Proteomes" id="UP001602119">
    <property type="component" value="Unassembled WGS sequence"/>
</dbReference>
<organism evidence="1 2">
    <name type="scientific">Microtetraspora fusca</name>
    <dbReference type="NCBI Taxonomy" id="1997"/>
    <lineage>
        <taxon>Bacteria</taxon>
        <taxon>Bacillati</taxon>
        <taxon>Actinomycetota</taxon>
        <taxon>Actinomycetes</taxon>
        <taxon>Streptosporangiales</taxon>
        <taxon>Streptosporangiaceae</taxon>
        <taxon>Microtetraspora</taxon>
    </lineage>
</organism>
<accession>A0ABW6V1L8</accession>
<evidence type="ECO:0000313" key="2">
    <source>
        <dbReference type="Proteomes" id="UP001602119"/>
    </source>
</evidence>
<sequence>MRISRLPLDGQLAAVTSVLQTNRALMHVLEGARSMDLPGWYVAAGAIAQTVWNSVTGRHPEYGIKDYDLIYFDPVDLSWEAEDEVIRKGRKIFGALPVEIRNQARVHLWYEDRFGTPCPPYDSTEAGIDSFPCATCHLGVRLTPIDTWQVYAPRGLSDVFDLVLRPNPVLAPREVYDAKVTRWARDWPELTAFPWPGIGT</sequence>
<evidence type="ECO:0000313" key="1">
    <source>
        <dbReference type="EMBL" id="MFF4772502.1"/>
    </source>
</evidence>
<name>A0ABW6V1L8_MICFU</name>
<dbReference type="PANTHER" id="PTHR39166:SF1">
    <property type="entry name" value="BLL1166 PROTEIN"/>
    <property type="match status" value="1"/>
</dbReference>
<protein>
    <submittedName>
        <fullName evidence="1">Nucleotidyltransferase family protein</fullName>
    </submittedName>
</protein>
<dbReference type="PANTHER" id="PTHR39166">
    <property type="entry name" value="BLL1166 PROTEIN"/>
    <property type="match status" value="1"/>
</dbReference>
<gene>
    <name evidence="1" type="ORF">ACFY05_06555</name>
</gene>
<comment type="caution">
    <text evidence="1">The sequence shown here is derived from an EMBL/GenBank/DDBJ whole genome shotgun (WGS) entry which is preliminary data.</text>
</comment>
<dbReference type="EMBL" id="JBIAXI010000003">
    <property type="protein sequence ID" value="MFF4772502.1"/>
    <property type="molecule type" value="Genomic_DNA"/>
</dbReference>
<proteinExistence type="predicted"/>
<keyword evidence="2" id="KW-1185">Reference proteome</keyword>
<reference evidence="1 2" key="1">
    <citation type="submission" date="2024-10" db="EMBL/GenBank/DDBJ databases">
        <title>The Natural Products Discovery Center: Release of the First 8490 Sequenced Strains for Exploring Actinobacteria Biosynthetic Diversity.</title>
        <authorList>
            <person name="Kalkreuter E."/>
            <person name="Kautsar S.A."/>
            <person name="Yang D."/>
            <person name="Bader C.D."/>
            <person name="Teijaro C.N."/>
            <person name="Fluegel L."/>
            <person name="Davis C.M."/>
            <person name="Simpson J.R."/>
            <person name="Lauterbach L."/>
            <person name="Steele A.D."/>
            <person name="Gui C."/>
            <person name="Meng S."/>
            <person name="Li G."/>
            <person name="Viehrig K."/>
            <person name="Ye F."/>
            <person name="Su P."/>
            <person name="Kiefer A.F."/>
            <person name="Nichols A."/>
            <person name="Cepeda A.J."/>
            <person name="Yan W."/>
            <person name="Fan B."/>
            <person name="Jiang Y."/>
            <person name="Adhikari A."/>
            <person name="Zheng C.-J."/>
            <person name="Schuster L."/>
            <person name="Cowan T.M."/>
            <person name="Smanski M.J."/>
            <person name="Chevrette M.G."/>
            <person name="De Carvalho L.P.S."/>
            <person name="Shen B."/>
        </authorList>
    </citation>
    <scope>NUCLEOTIDE SEQUENCE [LARGE SCALE GENOMIC DNA]</scope>
    <source>
        <strain evidence="1 2">NPDC001281</strain>
    </source>
</reference>
<dbReference type="RefSeq" id="WP_387340916.1">
    <property type="nucleotide sequence ID" value="NZ_JBIAXI010000003.1"/>
</dbReference>
<dbReference type="InterPro" id="IPR009267">
    <property type="entry name" value="NTP_transf_6"/>
</dbReference>